<protein>
    <recommendedName>
        <fullName evidence="3">Pectate lyase superfamily protein domain-containing protein</fullName>
    </recommendedName>
</protein>
<comment type="caution">
    <text evidence="1">The sequence shown here is derived from an EMBL/GenBank/DDBJ whole genome shotgun (WGS) entry which is preliminary data.</text>
</comment>
<dbReference type="Gene3D" id="2.160.20.10">
    <property type="entry name" value="Single-stranded right-handed beta-helix, Pectin lyase-like"/>
    <property type="match status" value="1"/>
</dbReference>
<dbReference type="SUPFAM" id="SSF51126">
    <property type="entry name" value="Pectin lyase-like"/>
    <property type="match status" value="1"/>
</dbReference>
<dbReference type="STRING" id="1890364.A0A2P6N0A4"/>
<evidence type="ECO:0000313" key="1">
    <source>
        <dbReference type="EMBL" id="PRP77389.1"/>
    </source>
</evidence>
<sequence length="633" mass="68498">MSQFEGLRMTDGFVTAAQKKNLTRAGRDDDQDHQLSRSRCNLRCCPISIHITHSPAACNAIPSSLITYGPDGRLVYSPNAAGDRIMDFSSCGFESGSPLPSYVDIPVRVTVQPSKNDSATLQSAIDQVSALPLQGNYRGVVLLSPGNFSLSVPVYISTSGVVLRGSGTSPSNGTNVFTASGNDNMIFISGVSNAKVSGRWSFAKGYYPFGSSTFTLTNSSGLNVNDTVFIQTNVTRKFISYLGMDRLVRDGVNQSWIAPGFVMRTDRIITRIEGNNVTLDAAYPDSIRPELWDSDDDAPKLWRYSWAGRIHHVGVENMRAVHAPSNNSDGFVTMDNVVNAWVRHLVLQDYQEGVVTSGGNSKFVTVHNLTVVNTISTSYYAPPLVLELQGTQILHLNTTFIGGGDYWPLSSGSPISRGPIVHHNIDILAGPGARVSPHMRWSTAHLYDNVRNRGSTICLNYRSNYGTGHGWTMAWGVIWNSQATTLCAQNPYNYHLNDPSASQSSYYHNWLVGGNGTNIPGDFMTTLTGTYDSVGVTVEPQSLYLAQMAQKPGTVSSSGSTVTSTLETKNTDIPITVSHVSGGSRRGSEWLSTACLVVSVALLGSSKGSRTISPQGICIISRRPSWMASAYSK</sequence>
<organism evidence="1 2">
    <name type="scientific">Planoprotostelium fungivorum</name>
    <dbReference type="NCBI Taxonomy" id="1890364"/>
    <lineage>
        <taxon>Eukaryota</taxon>
        <taxon>Amoebozoa</taxon>
        <taxon>Evosea</taxon>
        <taxon>Variosea</taxon>
        <taxon>Cavosteliida</taxon>
        <taxon>Cavosteliaceae</taxon>
        <taxon>Planoprotostelium</taxon>
    </lineage>
</organism>
<dbReference type="EMBL" id="MDYQ01000267">
    <property type="protein sequence ID" value="PRP77389.1"/>
    <property type="molecule type" value="Genomic_DNA"/>
</dbReference>
<accession>A0A2P6N0A4</accession>
<dbReference type="OrthoDB" id="509690at2759"/>
<name>A0A2P6N0A4_9EUKA</name>
<gene>
    <name evidence="1" type="ORF">PROFUN_14395</name>
</gene>
<dbReference type="InParanoid" id="A0A2P6N0A4"/>
<dbReference type="Proteomes" id="UP000241769">
    <property type="component" value="Unassembled WGS sequence"/>
</dbReference>
<proteinExistence type="predicted"/>
<reference evidence="1 2" key="1">
    <citation type="journal article" date="2018" name="Genome Biol. Evol.">
        <title>Multiple Roots of Fruiting Body Formation in Amoebozoa.</title>
        <authorList>
            <person name="Hillmann F."/>
            <person name="Forbes G."/>
            <person name="Novohradska S."/>
            <person name="Ferling I."/>
            <person name="Riege K."/>
            <person name="Groth M."/>
            <person name="Westermann M."/>
            <person name="Marz M."/>
            <person name="Spaller T."/>
            <person name="Winckler T."/>
            <person name="Schaap P."/>
            <person name="Glockner G."/>
        </authorList>
    </citation>
    <scope>NUCLEOTIDE SEQUENCE [LARGE SCALE GENOMIC DNA]</scope>
    <source>
        <strain evidence="1 2">Jena</strain>
    </source>
</reference>
<dbReference type="InterPro" id="IPR011050">
    <property type="entry name" value="Pectin_lyase_fold/virulence"/>
</dbReference>
<dbReference type="InterPro" id="IPR012334">
    <property type="entry name" value="Pectin_lyas_fold"/>
</dbReference>
<evidence type="ECO:0000313" key="2">
    <source>
        <dbReference type="Proteomes" id="UP000241769"/>
    </source>
</evidence>
<keyword evidence="2" id="KW-1185">Reference proteome</keyword>
<dbReference type="AlphaFoldDB" id="A0A2P6N0A4"/>
<evidence type="ECO:0008006" key="3">
    <source>
        <dbReference type="Google" id="ProtNLM"/>
    </source>
</evidence>